<dbReference type="NCBIfam" id="NF033541">
    <property type="entry name" value="transpos_ISH3"/>
    <property type="match status" value="1"/>
</dbReference>
<evidence type="ECO:0000313" key="1">
    <source>
        <dbReference type="EMBL" id="RKS75830.1"/>
    </source>
</evidence>
<proteinExistence type="predicted"/>
<dbReference type="PANTHER" id="PTHR33252:SF2">
    <property type="entry name" value="TRANSPOSASE IS4-LIKE DOMAIN-CONTAINING PROTEIN"/>
    <property type="match status" value="1"/>
</dbReference>
<protein>
    <submittedName>
        <fullName evidence="1">IS4 transposase</fullName>
    </submittedName>
</protein>
<keyword evidence="2" id="KW-1185">Reference proteome</keyword>
<evidence type="ECO:0000313" key="2">
    <source>
        <dbReference type="Proteomes" id="UP000268233"/>
    </source>
</evidence>
<dbReference type="AlphaFoldDB" id="A0A495QQQ6"/>
<organism evidence="1 2">
    <name type="scientific">Haloarcula quadrata</name>
    <dbReference type="NCBI Taxonomy" id="182779"/>
    <lineage>
        <taxon>Archaea</taxon>
        <taxon>Methanobacteriati</taxon>
        <taxon>Methanobacteriota</taxon>
        <taxon>Stenosarchaea group</taxon>
        <taxon>Halobacteria</taxon>
        <taxon>Halobacteriales</taxon>
        <taxon>Haloarculaceae</taxon>
        <taxon>Haloarcula</taxon>
    </lineage>
</organism>
<dbReference type="PANTHER" id="PTHR33252">
    <property type="entry name" value="THIRD ORF IN TRANSPOSON ISC1160"/>
    <property type="match status" value="1"/>
</dbReference>
<reference evidence="1 2" key="1">
    <citation type="submission" date="2018-10" db="EMBL/GenBank/DDBJ databases">
        <title>Genomic Encyclopedia of Archaeal and Bacterial Type Strains, Phase II (KMG-II): from individual species to whole genera.</title>
        <authorList>
            <person name="Goeker M."/>
        </authorList>
    </citation>
    <scope>NUCLEOTIDE SEQUENCE [LARGE SCALE GENOMIC DNA]</scope>
    <source>
        <strain evidence="1 2">DSM 11927</strain>
    </source>
</reference>
<gene>
    <name evidence="1" type="ORF">BDK61_4351</name>
</gene>
<dbReference type="EMBL" id="RBWW01000003">
    <property type="protein sequence ID" value="RKS75830.1"/>
    <property type="molecule type" value="Genomic_DNA"/>
</dbReference>
<name>A0A495QQQ6_9EURY</name>
<accession>A0A495QQQ6</accession>
<sequence>MRCEASPSRQRDRGEHLLNFVVNSLDEELSLDLGENVEVTAETLYEVLAGASAGGTSINHVCETTDDSPHANTVRGHLTDQFELDSVESVGDTLLQRDTLETLPDRPVEVCADLHLDPYYGDEDETEALYSSQAKRGTTTFHAYATLYVRVRNKRYTLAVRQLVAGETTSDVLGEFLELLDGLDLGVKAVYLDRGFYNSTCLKLLYAHNYAYVMAIVKWGETIQNKLSEGWSREIEHDLAGEVEFPVFIDCVYQQGRYDEHGVARHGYAADAPFIDTPRDAREHYSKRFGIESSYRLAKQSLAFTSSQDAGLRLVMFVVSLLLQNSWRYLHWRYVAAPRRGGRRLLQWSFTEFCEMTLRAVWTALGVRRSVPANQPLDDRFFR</sequence>
<comment type="caution">
    <text evidence="1">The sequence shown here is derived from an EMBL/GenBank/DDBJ whole genome shotgun (WGS) entry which is preliminary data.</text>
</comment>
<dbReference type="Proteomes" id="UP000268233">
    <property type="component" value="Unassembled WGS sequence"/>
</dbReference>